<organism evidence="3">
    <name type="scientific">Ditylum brightwellii</name>
    <dbReference type="NCBI Taxonomy" id="49249"/>
    <lineage>
        <taxon>Eukaryota</taxon>
        <taxon>Sar</taxon>
        <taxon>Stramenopiles</taxon>
        <taxon>Ochrophyta</taxon>
        <taxon>Bacillariophyta</taxon>
        <taxon>Mediophyceae</taxon>
        <taxon>Lithodesmiophycidae</taxon>
        <taxon>Lithodesmiales</taxon>
        <taxon>Lithodesmiaceae</taxon>
        <taxon>Ditylum</taxon>
    </lineage>
</organism>
<dbReference type="CDD" id="cd19101">
    <property type="entry name" value="AKR_unchar"/>
    <property type="match status" value="1"/>
</dbReference>
<gene>
    <name evidence="3" type="ORF">DBRI00130_LOCUS11047</name>
</gene>
<proteinExistence type="predicted"/>
<feature type="signal peptide" evidence="1">
    <location>
        <begin position="1"/>
        <end position="25"/>
    </location>
</feature>
<evidence type="ECO:0000256" key="1">
    <source>
        <dbReference type="SAM" id="SignalP"/>
    </source>
</evidence>
<keyword evidence="1" id="KW-0732">Signal</keyword>
<dbReference type="InterPro" id="IPR036812">
    <property type="entry name" value="NAD(P)_OxRdtase_dom_sf"/>
</dbReference>
<dbReference type="InterPro" id="IPR023210">
    <property type="entry name" value="NADP_OxRdtase_dom"/>
</dbReference>
<dbReference type="PANTHER" id="PTHR43147">
    <property type="entry name" value="PROTEIN TAS"/>
    <property type="match status" value="1"/>
</dbReference>
<name>A0A7S4R3A1_9STRA</name>
<evidence type="ECO:0000313" key="3">
    <source>
        <dbReference type="EMBL" id="CAE4599851.1"/>
    </source>
</evidence>
<dbReference type="Gene3D" id="3.20.20.100">
    <property type="entry name" value="NADP-dependent oxidoreductase domain"/>
    <property type="match status" value="1"/>
</dbReference>
<feature type="domain" description="NADP-dependent oxidoreductase" evidence="2">
    <location>
        <begin position="125"/>
        <end position="421"/>
    </location>
</feature>
<dbReference type="EMBL" id="HBNS01013712">
    <property type="protein sequence ID" value="CAE4599851.1"/>
    <property type="molecule type" value="Transcribed_RNA"/>
</dbReference>
<accession>A0A7S4R3A1</accession>
<sequence length="439" mass="48091">MLSPLSKIIFLVVAYQFGGLSDVSGFCHIKSPIQPKTTLSNSFTPLDNENGEVAVTRRDALVTAARTAALLSAGWSATSGGLIIPPIAYATEDIEAGASPIKTKPTVPTVQLGDGTLSVSRTIQGYWQLAGGHGRYDENDAIQNMKAHYDAGITTLDTADIYGPSELVMGKFLKSEPNAIPCTKFCCFRYLEDIDKQEVRIRINRARERLQTKKLPLVQFFWSNYNVKRYIDVALMLTELKEEGLIQEIGLTNFDLKRLKEFKAAGVPVVSNQVQLSAIDQRPVQSGMANWCANNGVSLIAFGTVGSGILSERYLGQPAPTQEQKDTASMRMYSATASRFGDWKLVQELLKTMDAIASDVRSSGRCADVNLSNVAQRYVLDTKAVASVLIGVRNQDHIAENIRTHLFELTAAERDAIDAVVAKRKGPKGDVWDIERGVI</sequence>
<feature type="chain" id="PRO_5030505121" description="NADP-dependent oxidoreductase domain-containing protein" evidence="1">
    <location>
        <begin position="26"/>
        <end position="439"/>
    </location>
</feature>
<dbReference type="PANTHER" id="PTHR43147:SF2">
    <property type="entry name" value="NADP-DEPENDENT OXIDOREDUCTASE DOMAIN-CONTAINING PROTEIN"/>
    <property type="match status" value="1"/>
</dbReference>
<evidence type="ECO:0000259" key="2">
    <source>
        <dbReference type="Pfam" id="PF00248"/>
    </source>
</evidence>
<dbReference type="Pfam" id="PF00248">
    <property type="entry name" value="Aldo_ket_red"/>
    <property type="match status" value="1"/>
</dbReference>
<dbReference type="AlphaFoldDB" id="A0A7S4R3A1"/>
<reference evidence="3" key="1">
    <citation type="submission" date="2021-01" db="EMBL/GenBank/DDBJ databases">
        <authorList>
            <person name="Corre E."/>
            <person name="Pelletier E."/>
            <person name="Niang G."/>
            <person name="Scheremetjew M."/>
            <person name="Finn R."/>
            <person name="Kale V."/>
            <person name="Holt S."/>
            <person name="Cochrane G."/>
            <person name="Meng A."/>
            <person name="Brown T."/>
            <person name="Cohen L."/>
        </authorList>
    </citation>
    <scope>NUCLEOTIDE SEQUENCE</scope>
    <source>
        <strain evidence="3">GSO104</strain>
    </source>
</reference>
<protein>
    <recommendedName>
        <fullName evidence="2">NADP-dependent oxidoreductase domain-containing protein</fullName>
    </recommendedName>
</protein>
<dbReference type="SUPFAM" id="SSF51430">
    <property type="entry name" value="NAD(P)-linked oxidoreductase"/>
    <property type="match status" value="1"/>
</dbReference>